<keyword evidence="2" id="KW-1185">Reference proteome</keyword>
<evidence type="ECO:0008006" key="3">
    <source>
        <dbReference type="Google" id="ProtNLM"/>
    </source>
</evidence>
<organism evidence="1 2">
    <name type="scientific">Pedobacter ureilyticus</name>
    <dbReference type="NCBI Taxonomy" id="1393051"/>
    <lineage>
        <taxon>Bacteria</taxon>
        <taxon>Pseudomonadati</taxon>
        <taxon>Bacteroidota</taxon>
        <taxon>Sphingobacteriia</taxon>
        <taxon>Sphingobacteriales</taxon>
        <taxon>Sphingobacteriaceae</taxon>
        <taxon>Pedobacter</taxon>
    </lineage>
</organism>
<name>A0ABW9J6N2_9SPHI</name>
<dbReference type="EMBL" id="SSHJ02000006">
    <property type="protein sequence ID" value="MFN0255780.1"/>
    <property type="molecule type" value="Genomic_DNA"/>
</dbReference>
<dbReference type="Proteomes" id="UP001517247">
    <property type="component" value="Unassembled WGS sequence"/>
</dbReference>
<sequence length="184" mass="20898">MLLVKIVDAQECQLIILPESSILLRGHSNVNKFTFTYEKALKLGSSSIKATTTNNILNIKNAKLDAEVTAFSSGSNLMDRDYRNMMNYRAHPHISIALHQINFLKNYSDDSGTAQALVNITIAGEKRLDTLQFNYSKVKGIYRCSSSHQISLRDYKIKPLKKMMGLIFLKDQLTVDMIIYFKVD</sequence>
<proteinExistence type="predicted"/>
<protein>
    <recommendedName>
        <fullName evidence="3">YceI family protein</fullName>
    </recommendedName>
</protein>
<evidence type="ECO:0000313" key="1">
    <source>
        <dbReference type="EMBL" id="MFN0255780.1"/>
    </source>
</evidence>
<dbReference type="Gene3D" id="2.40.128.110">
    <property type="entry name" value="Lipid/polyisoprenoid-binding, YceI-like"/>
    <property type="match status" value="1"/>
</dbReference>
<dbReference type="InterPro" id="IPR036761">
    <property type="entry name" value="TTHA0802/YceI-like_sf"/>
</dbReference>
<gene>
    <name evidence="1" type="ORF">E6A44_009375</name>
</gene>
<evidence type="ECO:0000313" key="2">
    <source>
        <dbReference type="Proteomes" id="UP001517247"/>
    </source>
</evidence>
<comment type="caution">
    <text evidence="1">The sequence shown here is derived from an EMBL/GenBank/DDBJ whole genome shotgun (WGS) entry which is preliminary data.</text>
</comment>
<accession>A0ABW9J6N2</accession>
<reference evidence="1 2" key="1">
    <citation type="submission" date="2024-12" db="EMBL/GenBank/DDBJ databases">
        <authorList>
            <person name="Hu S."/>
        </authorList>
    </citation>
    <scope>NUCLEOTIDE SEQUENCE [LARGE SCALE GENOMIC DNA]</scope>
    <source>
        <strain evidence="1 2">THG-T11</strain>
    </source>
</reference>